<organism evidence="2 3">
    <name type="scientific">Phakopsora pachyrhizi</name>
    <name type="common">Asian soybean rust disease fungus</name>
    <dbReference type="NCBI Taxonomy" id="170000"/>
    <lineage>
        <taxon>Eukaryota</taxon>
        <taxon>Fungi</taxon>
        <taxon>Dikarya</taxon>
        <taxon>Basidiomycota</taxon>
        <taxon>Pucciniomycotina</taxon>
        <taxon>Pucciniomycetes</taxon>
        <taxon>Pucciniales</taxon>
        <taxon>Phakopsoraceae</taxon>
        <taxon>Phakopsora</taxon>
    </lineage>
</organism>
<reference evidence="2" key="1">
    <citation type="submission" date="2022-06" db="EMBL/GenBank/DDBJ databases">
        <authorList>
            <consortium name="SYNGENTA / RWTH Aachen University"/>
        </authorList>
    </citation>
    <scope>NUCLEOTIDE SEQUENCE</scope>
</reference>
<evidence type="ECO:0000256" key="1">
    <source>
        <dbReference type="SAM" id="MobiDB-lite"/>
    </source>
</evidence>
<name>A0AAV0BJ35_PHAPC</name>
<dbReference type="Proteomes" id="UP001153365">
    <property type="component" value="Unassembled WGS sequence"/>
</dbReference>
<feature type="region of interest" description="Disordered" evidence="1">
    <location>
        <begin position="89"/>
        <end position="108"/>
    </location>
</feature>
<accession>A0AAV0BJ35</accession>
<comment type="caution">
    <text evidence="2">The sequence shown here is derived from an EMBL/GenBank/DDBJ whole genome shotgun (WGS) entry which is preliminary data.</text>
</comment>
<evidence type="ECO:0000313" key="2">
    <source>
        <dbReference type="EMBL" id="CAH7686457.1"/>
    </source>
</evidence>
<dbReference type="AlphaFoldDB" id="A0AAV0BJ35"/>
<evidence type="ECO:0000313" key="3">
    <source>
        <dbReference type="Proteomes" id="UP001153365"/>
    </source>
</evidence>
<keyword evidence="3" id="KW-1185">Reference proteome</keyword>
<dbReference type="EMBL" id="CALTRL010005793">
    <property type="protein sequence ID" value="CAH7686457.1"/>
    <property type="molecule type" value="Genomic_DNA"/>
</dbReference>
<proteinExistence type="predicted"/>
<gene>
    <name evidence="2" type="ORF">PPACK8108_LOCUS21106</name>
</gene>
<protein>
    <submittedName>
        <fullName evidence="2">Uncharacterized protein</fullName>
    </submittedName>
</protein>
<sequence>MMEARAKSVKYWSRRLAHRIRKPLKPGDLVLVYETFVPPPYNKSLESQWGNLFKNRWNGPYRIVGQVNNGTFYAASHIKRFYPRGVIIEEGEEEDENQEEDTPALGED</sequence>